<organism evidence="2 3">
    <name type="scientific">Pseudocercospora fuligena</name>
    <dbReference type="NCBI Taxonomy" id="685502"/>
    <lineage>
        <taxon>Eukaryota</taxon>
        <taxon>Fungi</taxon>
        <taxon>Dikarya</taxon>
        <taxon>Ascomycota</taxon>
        <taxon>Pezizomycotina</taxon>
        <taxon>Dothideomycetes</taxon>
        <taxon>Dothideomycetidae</taxon>
        <taxon>Mycosphaerellales</taxon>
        <taxon>Mycosphaerellaceae</taxon>
        <taxon>Pseudocercospora</taxon>
    </lineage>
</organism>
<proteinExistence type="predicted"/>
<dbReference type="EMBL" id="JABCIY010000079">
    <property type="protein sequence ID" value="KAF7193584.1"/>
    <property type="molecule type" value="Genomic_DNA"/>
</dbReference>
<protein>
    <submittedName>
        <fullName evidence="2">Uncharacterized protein</fullName>
    </submittedName>
</protein>
<evidence type="ECO:0000313" key="1">
    <source>
        <dbReference type="EMBL" id="KAF7185988.1"/>
    </source>
</evidence>
<reference evidence="2" key="1">
    <citation type="submission" date="2020-04" db="EMBL/GenBank/DDBJ databases">
        <title>Draft genome resource of the tomato pathogen Pseudocercospora fuligena.</title>
        <authorList>
            <person name="Zaccaron A."/>
        </authorList>
    </citation>
    <scope>NUCLEOTIDE SEQUENCE</scope>
    <source>
        <strain evidence="2">PF001</strain>
    </source>
</reference>
<name>A0A8H6RLC7_9PEZI</name>
<gene>
    <name evidence="2" type="ORF">HII31_05048</name>
    <name evidence="1" type="ORF">HII31_12679</name>
</gene>
<evidence type="ECO:0000313" key="2">
    <source>
        <dbReference type="EMBL" id="KAF7193584.1"/>
    </source>
</evidence>
<accession>A0A8H6RLC7</accession>
<dbReference type="AlphaFoldDB" id="A0A8H6RLC7"/>
<comment type="caution">
    <text evidence="2">The sequence shown here is derived from an EMBL/GenBank/DDBJ whole genome shotgun (WGS) entry which is preliminary data.</text>
</comment>
<sequence>MTPSIPQSKARPAVSVTVTETDSTLTTETSLADLSLFEQLPKSTQEQLEDAALELSDKMTSKIFTHRVSPTDLIPTSMALARMSSLLCMIGQVPAAANITDEMREIHLKEAKRKFDESQVLGEQGKRPNAKTLASKMLYKNEKAGPYKVECRCAMAQWFRVLDREIYAAFPAARETEDLSSEMQAAIVVQVTTEVEKANSVLELWMATPEEREKRKNSTISTSSWKTSLPVRSGKTFVKEVMEKTAKRWRIPGKASLA</sequence>
<dbReference type="OrthoDB" id="3649039at2759"/>
<keyword evidence="3" id="KW-1185">Reference proteome</keyword>
<evidence type="ECO:0000313" key="3">
    <source>
        <dbReference type="Proteomes" id="UP000660729"/>
    </source>
</evidence>
<dbReference type="EMBL" id="JABCIY010000280">
    <property type="protein sequence ID" value="KAF7185988.1"/>
    <property type="molecule type" value="Genomic_DNA"/>
</dbReference>
<dbReference type="Proteomes" id="UP000660729">
    <property type="component" value="Unassembled WGS sequence"/>
</dbReference>